<proteinExistence type="predicted"/>
<comment type="caution">
    <text evidence="1">The sequence shown here is derived from an EMBL/GenBank/DDBJ whole genome shotgun (WGS) entry which is preliminary data.</text>
</comment>
<gene>
    <name evidence="1" type="ORF">ACFSL2_10325</name>
</gene>
<reference evidence="2" key="1">
    <citation type="journal article" date="2019" name="Int. J. Syst. Evol. Microbiol.">
        <title>The Global Catalogue of Microorganisms (GCM) 10K type strain sequencing project: providing services to taxonomists for standard genome sequencing and annotation.</title>
        <authorList>
            <consortium name="The Broad Institute Genomics Platform"/>
            <consortium name="The Broad Institute Genome Sequencing Center for Infectious Disease"/>
            <person name="Wu L."/>
            <person name="Ma J."/>
        </authorList>
    </citation>
    <scope>NUCLEOTIDE SEQUENCE [LARGE SCALE GENOMIC DNA]</scope>
    <source>
        <strain evidence="2">CCM 7043</strain>
    </source>
</reference>
<keyword evidence="2" id="KW-1185">Reference proteome</keyword>
<dbReference type="Proteomes" id="UP001597338">
    <property type="component" value="Unassembled WGS sequence"/>
</dbReference>
<protein>
    <submittedName>
        <fullName evidence="1">Uncharacterized protein</fullName>
    </submittedName>
</protein>
<accession>A0ABW4V545</accession>
<evidence type="ECO:0000313" key="1">
    <source>
        <dbReference type="EMBL" id="MFD2025906.1"/>
    </source>
</evidence>
<dbReference type="EMBL" id="JBHUHF010000001">
    <property type="protein sequence ID" value="MFD2025906.1"/>
    <property type="molecule type" value="Genomic_DNA"/>
</dbReference>
<dbReference type="RefSeq" id="WP_377197776.1">
    <property type="nucleotide sequence ID" value="NZ_JBHUHF010000001.1"/>
</dbReference>
<sequence length="99" mass="10853">MRIEDLNLTPEERAELEAWGEQMAAKAATEEYTERLQPTPPALLELQRAAARRIYLTGQAEKAVRDAVAQARAQGLSWNVVGQALGTTGEAARQRYSAA</sequence>
<organism evidence="1 2">
    <name type="scientific">Promicromonospora aerolata</name>
    <dbReference type="NCBI Taxonomy" id="195749"/>
    <lineage>
        <taxon>Bacteria</taxon>
        <taxon>Bacillati</taxon>
        <taxon>Actinomycetota</taxon>
        <taxon>Actinomycetes</taxon>
        <taxon>Micrococcales</taxon>
        <taxon>Promicromonosporaceae</taxon>
        <taxon>Promicromonospora</taxon>
    </lineage>
</organism>
<evidence type="ECO:0000313" key="2">
    <source>
        <dbReference type="Proteomes" id="UP001597338"/>
    </source>
</evidence>
<name>A0ABW4V545_9MICO</name>